<proteinExistence type="predicted"/>
<evidence type="ECO:0000313" key="2">
    <source>
        <dbReference type="Proteomes" id="UP000027834"/>
    </source>
</evidence>
<accession>A0A8A8D4P1</accession>
<dbReference type="EMBL" id="CP072520">
    <property type="protein sequence ID" value="QTO19600.1"/>
    <property type="molecule type" value="Genomic_DNA"/>
</dbReference>
<dbReference type="AlphaFoldDB" id="A0A8A8D4P1"/>
<protein>
    <submittedName>
        <fullName evidence="1">Uncharacterized protein</fullName>
    </submittedName>
</protein>
<reference evidence="1" key="2">
    <citation type="submission" date="2021-03" db="EMBL/GenBank/DDBJ databases">
        <title>Complete genome sequence of Burkholderia seminalis 869T2.</title>
        <authorList>
            <person name="Hung S.-H."/>
            <person name="Huang C.-T."/>
            <person name="Huang C.-C."/>
            <person name="Kuo C.-H."/>
        </authorList>
    </citation>
    <scope>NUCLEOTIDE SEQUENCE</scope>
    <source>
        <strain evidence="1">869T2</strain>
    </source>
</reference>
<dbReference type="Proteomes" id="UP000027834">
    <property type="component" value="Chromosome 1"/>
</dbReference>
<organism evidence="1 2">
    <name type="scientific">Burkholderia seminalis</name>
    <dbReference type="NCBI Taxonomy" id="488731"/>
    <lineage>
        <taxon>Bacteria</taxon>
        <taxon>Pseudomonadati</taxon>
        <taxon>Pseudomonadota</taxon>
        <taxon>Betaproteobacteria</taxon>
        <taxon>Burkholderiales</taxon>
        <taxon>Burkholderiaceae</taxon>
        <taxon>Burkholderia</taxon>
        <taxon>Burkholderia cepacia complex</taxon>
    </lineage>
</organism>
<keyword evidence="2" id="KW-1185">Reference proteome</keyword>
<reference evidence="1" key="1">
    <citation type="submission" date="2014-04" db="EMBL/GenBank/DDBJ databases">
        <authorList>
            <person name="Ho Y.-N."/>
            <person name="Huang C.-C."/>
        </authorList>
    </citation>
    <scope>NUCLEOTIDE SEQUENCE</scope>
    <source>
        <strain evidence="1">869T2</strain>
    </source>
</reference>
<gene>
    <name evidence="1" type="ORF">DT99_004980</name>
</gene>
<evidence type="ECO:0000313" key="1">
    <source>
        <dbReference type="EMBL" id="QTO19600.1"/>
    </source>
</evidence>
<name>A0A8A8D4P1_9BURK</name>
<dbReference type="Pfam" id="PF19924">
    <property type="entry name" value="DUF6387"/>
    <property type="match status" value="1"/>
</dbReference>
<dbReference type="InterPro" id="IPR045664">
    <property type="entry name" value="DUF6387"/>
</dbReference>
<dbReference type="RefSeq" id="WP_154233735.1">
    <property type="nucleotide sequence ID" value="NZ_CP072520.1"/>
</dbReference>
<sequence>MNQKPLSAAEIPASFQLEKYDVCGSWDLVDWCSALTERWQLKAILDMEERSVSSGEEQSGMIMVARDKTLASFEKIIQRHGARMSPFEGADSPIKDLSAMDYFEGIFALGDDRYSMYANTINTLSVKEMPNFSAITGADTLEDLQAWKMHEQCGVDKSDFWIKVDLGAPDDFLVKEFAAWLRSTRKAAQIPRMPSAFTNEHFADWHDKRLLPYIDLTLWARANDAYIQPALIGNLLFPDDLDRDIPAVVRRTVAPSARAICSWSVISALNAQVKRKA</sequence>